<reference evidence="2 3" key="1">
    <citation type="submission" date="2020-10" db="EMBL/GenBank/DDBJ databases">
        <authorList>
            <person name="Peeters C."/>
        </authorList>
    </citation>
    <scope>NUCLEOTIDE SEQUENCE [LARGE SCALE GENOMIC DNA]</scope>
    <source>
        <strain evidence="2 3">LMG 27952</strain>
    </source>
</reference>
<organism evidence="2 3">
    <name type="scientific">Paraburkholderia hiiakae</name>
    <dbReference type="NCBI Taxonomy" id="1081782"/>
    <lineage>
        <taxon>Bacteria</taxon>
        <taxon>Pseudomonadati</taxon>
        <taxon>Pseudomonadota</taxon>
        <taxon>Betaproteobacteria</taxon>
        <taxon>Burkholderiales</taxon>
        <taxon>Burkholderiaceae</taxon>
        <taxon>Paraburkholderia</taxon>
    </lineage>
</organism>
<evidence type="ECO:0000313" key="2">
    <source>
        <dbReference type="EMBL" id="CAD6532618.1"/>
    </source>
</evidence>
<accession>A0ABM8NM16</accession>
<dbReference type="Proteomes" id="UP000656319">
    <property type="component" value="Unassembled WGS sequence"/>
</dbReference>
<dbReference type="InterPro" id="IPR011008">
    <property type="entry name" value="Dimeric_a/b-barrel"/>
</dbReference>
<dbReference type="EMBL" id="CAJHCQ010000006">
    <property type="protein sequence ID" value="CAD6532618.1"/>
    <property type="molecule type" value="Genomic_DNA"/>
</dbReference>
<keyword evidence="3" id="KW-1185">Reference proteome</keyword>
<evidence type="ECO:0000259" key="1">
    <source>
        <dbReference type="Pfam" id="PF07110"/>
    </source>
</evidence>
<dbReference type="Gene3D" id="3.30.70.100">
    <property type="match status" value="1"/>
</dbReference>
<proteinExistence type="predicted"/>
<sequence length="114" mass="13635">MLKVYILSRRRSDMTHEQYMTHWRDVHAPLFSNQPDTKRYVRRYIQSRLTGDRPEGAVLGEVDGIVQLWFDDIDGFHAFANSPSYRNVIQPDEERFTDPTKCEYFFTTEHTIFE</sequence>
<dbReference type="SUPFAM" id="SSF54909">
    <property type="entry name" value="Dimeric alpha+beta barrel"/>
    <property type="match status" value="1"/>
</dbReference>
<evidence type="ECO:0000313" key="3">
    <source>
        <dbReference type="Proteomes" id="UP000656319"/>
    </source>
</evidence>
<dbReference type="Pfam" id="PF07110">
    <property type="entry name" value="EthD"/>
    <property type="match status" value="1"/>
</dbReference>
<dbReference type="InterPro" id="IPR009799">
    <property type="entry name" value="EthD_dom"/>
</dbReference>
<comment type="caution">
    <text evidence="2">The sequence shown here is derived from an EMBL/GenBank/DDBJ whole genome shotgun (WGS) entry which is preliminary data.</text>
</comment>
<name>A0ABM8NM16_9BURK</name>
<dbReference type="NCBIfam" id="TIGR02118">
    <property type="entry name" value="EthD family reductase"/>
    <property type="match status" value="1"/>
</dbReference>
<gene>
    <name evidence="2" type="ORF">LMG27952_02640</name>
</gene>
<protein>
    <recommendedName>
        <fullName evidence="1">EthD domain-containing protein</fullName>
    </recommendedName>
</protein>
<dbReference type="RefSeq" id="WP_201696377.1">
    <property type="nucleotide sequence ID" value="NZ_CAJHCQ010000006.1"/>
</dbReference>
<feature type="domain" description="EthD" evidence="1">
    <location>
        <begin position="12"/>
        <end position="99"/>
    </location>
</feature>